<dbReference type="InterPro" id="IPR039126">
    <property type="entry name" value="GGACT"/>
</dbReference>
<evidence type="ECO:0000313" key="5">
    <source>
        <dbReference type="Proteomes" id="UP000663452"/>
    </source>
</evidence>
<dbReference type="PANTHER" id="PTHR12510:SF4">
    <property type="entry name" value="GAMMA-GLUTAMYLAMINECYCLOTRANSFERASE"/>
    <property type="match status" value="1"/>
</dbReference>
<dbReference type="EMBL" id="CP070969">
    <property type="protein sequence ID" value="QSF45681.1"/>
    <property type="molecule type" value="Genomic_DNA"/>
</dbReference>
<evidence type="ECO:0000256" key="2">
    <source>
        <dbReference type="RuleBase" id="RU367036"/>
    </source>
</evidence>
<dbReference type="RefSeq" id="WP_206103213.1">
    <property type="nucleotide sequence ID" value="NZ_CP070969.1"/>
</dbReference>
<name>A0ABX7LCM0_9BACL</name>
<reference evidence="4 5" key="1">
    <citation type="submission" date="2021-02" db="EMBL/GenBank/DDBJ databases">
        <title>Paenibacillus tianjinensis sp. nov.</title>
        <authorList>
            <person name="Liu H."/>
        </authorList>
    </citation>
    <scope>NUCLEOTIDE SEQUENCE [LARGE SCALE GENOMIC DNA]</scope>
    <source>
        <strain evidence="4 5">TB2019</strain>
    </source>
</reference>
<dbReference type="InterPro" id="IPR009288">
    <property type="entry name" value="AIG2-like_dom"/>
</dbReference>
<evidence type="ECO:0000313" key="4">
    <source>
        <dbReference type="EMBL" id="QSF45681.1"/>
    </source>
</evidence>
<keyword evidence="5" id="KW-1185">Reference proteome</keyword>
<comment type="similarity">
    <text evidence="1 2">Belongs to the gamma-glutamylcyclotransferase family.</text>
</comment>
<dbReference type="SUPFAM" id="SSF110857">
    <property type="entry name" value="Gamma-glutamyl cyclotransferase-like"/>
    <property type="match status" value="2"/>
</dbReference>
<dbReference type="Gene3D" id="3.10.490.10">
    <property type="entry name" value="Gamma-glutamyl cyclotransferase-like"/>
    <property type="match status" value="2"/>
</dbReference>
<evidence type="ECO:0000259" key="3">
    <source>
        <dbReference type="Pfam" id="PF06094"/>
    </source>
</evidence>
<evidence type="ECO:0000256" key="1">
    <source>
        <dbReference type="ARBA" id="ARBA00008861"/>
    </source>
</evidence>
<dbReference type="InterPro" id="IPR013024">
    <property type="entry name" value="GGCT-like"/>
</dbReference>
<gene>
    <name evidence="4" type="ORF">JRJ22_03210</name>
</gene>
<feature type="domain" description="Gamma-glutamylcyclotransferase AIG2-like" evidence="3">
    <location>
        <begin position="4"/>
        <end position="120"/>
    </location>
</feature>
<sequence length="279" mass="31039">MEKVFVYGTLRQGEQYHDLLGGSKLFALLAQVKGTLADTGSGYPVLLETEGTVAGELYEVTAEVLQRLDELEEYYGPGDARNDYERVVTEVTTDTGETGAWVYVYRHTQQYAAIPEGDWKLYRLKDSLELLYFAYGSCMDLRRIQLAGREADFTRVEGCGVAEGFQVAFTLPLADGGRADLVETGGRTEGKVYRITPECLVNYLYVREGVAEGLYRPAVVPVQLTDGTIHAAVTFVVVNKQAESAPPVYYMEEILRGAQPVVSSAYYAALELRFKRDFN</sequence>
<accession>A0ABX7LCM0</accession>
<dbReference type="Proteomes" id="UP000663452">
    <property type="component" value="Chromosome"/>
</dbReference>
<protein>
    <recommendedName>
        <fullName evidence="2">Gamma-glutamylcyclotransferase family protein</fullName>
    </recommendedName>
</protein>
<proteinExistence type="inferred from homology"/>
<dbReference type="PANTHER" id="PTHR12510">
    <property type="entry name" value="TROPONIN C-AKIN-1 PROTEIN"/>
    <property type="match status" value="1"/>
</dbReference>
<dbReference type="CDD" id="cd06661">
    <property type="entry name" value="GGCT_like"/>
    <property type="match status" value="2"/>
</dbReference>
<organism evidence="4 5">
    <name type="scientific">Paenibacillus tianjinensis</name>
    <dbReference type="NCBI Taxonomy" id="2810347"/>
    <lineage>
        <taxon>Bacteria</taxon>
        <taxon>Bacillati</taxon>
        <taxon>Bacillota</taxon>
        <taxon>Bacilli</taxon>
        <taxon>Bacillales</taxon>
        <taxon>Paenibacillaceae</taxon>
        <taxon>Paenibacillus</taxon>
    </lineage>
</organism>
<dbReference type="InterPro" id="IPR036568">
    <property type="entry name" value="GGCT-like_sf"/>
</dbReference>
<dbReference type="Pfam" id="PF06094">
    <property type="entry name" value="GGACT"/>
    <property type="match status" value="1"/>
</dbReference>
<dbReference type="Pfam" id="PF13772">
    <property type="entry name" value="AIG2_2"/>
    <property type="match status" value="1"/>
</dbReference>